<accession>A0AAV4Y7S7</accession>
<proteinExistence type="predicted"/>
<gene>
    <name evidence="1" type="ORF">CEXT_592661</name>
</gene>
<evidence type="ECO:0000313" key="1">
    <source>
        <dbReference type="EMBL" id="GIZ03068.1"/>
    </source>
</evidence>
<comment type="caution">
    <text evidence="1">The sequence shown here is derived from an EMBL/GenBank/DDBJ whole genome shotgun (WGS) entry which is preliminary data.</text>
</comment>
<sequence>MEARKAEAMGCQWPAEWKMSVSTAKTSQSKSPYGASLRECFAATTRAEPRCLGDSDCCFFIRRNESSCSCTSPQIH</sequence>
<dbReference type="Proteomes" id="UP001054945">
    <property type="component" value="Unassembled WGS sequence"/>
</dbReference>
<organism evidence="1 2">
    <name type="scientific">Caerostris extrusa</name>
    <name type="common">Bark spider</name>
    <name type="synonym">Caerostris bankana</name>
    <dbReference type="NCBI Taxonomy" id="172846"/>
    <lineage>
        <taxon>Eukaryota</taxon>
        <taxon>Metazoa</taxon>
        <taxon>Ecdysozoa</taxon>
        <taxon>Arthropoda</taxon>
        <taxon>Chelicerata</taxon>
        <taxon>Arachnida</taxon>
        <taxon>Araneae</taxon>
        <taxon>Araneomorphae</taxon>
        <taxon>Entelegynae</taxon>
        <taxon>Araneoidea</taxon>
        <taxon>Araneidae</taxon>
        <taxon>Caerostris</taxon>
    </lineage>
</organism>
<dbReference type="AlphaFoldDB" id="A0AAV4Y7S7"/>
<reference evidence="1 2" key="1">
    <citation type="submission" date="2021-06" db="EMBL/GenBank/DDBJ databases">
        <title>Caerostris extrusa draft genome.</title>
        <authorList>
            <person name="Kono N."/>
            <person name="Arakawa K."/>
        </authorList>
    </citation>
    <scope>NUCLEOTIDE SEQUENCE [LARGE SCALE GENOMIC DNA]</scope>
</reference>
<evidence type="ECO:0000313" key="2">
    <source>
        <dbReference type="Proteomes" id="UP001054945"/>
    </source>
</evidence>
<name>A0AAV4Y7S7_CAEEX</name>
<keyword evidence="2" id="KW-1185">Reference proteome</keyword>
<dbReference type="EMBL" id="BPLR01018898">
    <property type="protein sequence ID" value="GIZ03068.1"/>
    <property type="molecule type" value="Genomic_DNA"/>
</dbReference>
<protein>
    <submittedName>
        <fullName evidence="1">Uncharacterized protein</fullName>
    </submittedName>
</protein>